<name>A0A1F5F370_9BACT</name>
<sequence>MGLRWDAKKEQFVEGRGKRGRPKGSRTVSADTTKALKPGELGKVIPPEIVLSEEAPIEALIVAAFKNLLNGYPINPLIESELTRRKLNVETFHGSREDWAHQAHAIIDEYDKLLANEHMDMGDYVMYDTTAGMGTVRGAMTGERDKRGKLRE</sequence>
<gene>
    <name evidence="2" type="ORF">A2228_00235</name>
</gene>
<protein>
    <submittedName>
        <fullName evidence="2">Uncharacterized protein</fullName>
    </submittedName>
</protein>
<accession>A0A1F5F370</accession>
<dbReference type="Proteomes" id="UP000176191">
    <property type="component" value="Unassembled WGS sequence"/>
</dbReference>
<dbReference type="EMBL" id="MFAK01000042">
    <property type="protein sequence ID" value="OGD74016.1"/>
    <property type="molecule type" value="Genomic_DNA"/>
</dbReference>
<reference evidence="2 3" key="1">
    <citation type="journal article" date="2016" name="Nat. Commun.">
        <title>Thousands of microbial genomes shed light on interconnected biogeochemical processes in an aquifer system.</title>
        <authorList>
            <person name="Anantharaman K."/>
            <person name="Brown C.T."/>
            <person name="Hug L.A."/>
            <person name="Sharon I."/>
            <person name="Castelle C.J."/>
            <person name="Probst A.J."/>
            <person name="Thomas B.C."/>
            <person name="Singh A."/>
            <person name="Wilkins M.J."/>
            <person name="Karaoz U."/>
            <person name="Brodie E.L."/>
            <person name="Williams K.H."/>
            <person name="Hubbard S.S."/>
            <person name="Banfield J.F."/>
        </authorList>
    </citation>
    <scope>NUCLEOTIDE SEQUENCE [LARGE SCALE GENOMIC DNA]</scope>
</reference>
<proteinExistence type="predicted"/>
<evidence type="ECO:0000256" key="1">
    <source>
        <dbReference type="SAM" id="MobiDB-lite"/>
    </source>
</evidence>
<evidence type="ECO:0000313" key="3">
    <source>
        <dbReference type="Proteomes" id="UP000176191"/>
    </source>
</evidence>
<dbReference type="AlphaFoldDB" id="A0A1F5F370"/>
<feature type="compositionally biased region" description="Basic and acidic residues" evidence="1">
    <location>
        <begin position="1"/>
        <end position="17"/>
    </location>
</feature>
<evidence type="ECO:0000313" key="2">
    <source>
        <dbReference type="EMBL" id="OGD74016.1"/>
    </source>
</evidence>
<comment type="caution">
    <text evidence="2">The sequence shown here is derived from an EMBL/GenBank/DDBJ whole genome shotgun (WGS) entry which is preliminary data.</text>
</comment>
<feature type="region of interest" description="Disordered" evidence="1">
    <location>
        <begin position="1"/>
        <end position="29"/>
    </location>
</feature>
<organism evidence="2 3">
    <name type="scientific">Candidatus Collierbacteria bacterium RIFOXYA2_FULL_46_10</name>
    <dbReference type="NCBI Taxonomy" id="1817726"/>
    <lineage>
        <taxon>Bacteria</taxon>
        <taxon>Candidatus Collieribacteriota</taxon>
    </lineage>
</organism>